<feature type="domain" description="TRPM-like" evidence="5">
    <location>
        <begin position="95"/>
        <end position="235"/>
    </location>
</feature>
<dbReference type="Proteomes" id="UP000266721">
    <property type="component" value="Unassembled WGS sequence"/>
</dbReference>
<keyword evidence="6" id="KW-0675">Receptor</keyword>
<keyword evidence="4" id="KW-0472">Membrane</keyword>
<evidence type="ECO:0000313" key="7">
    <source>
        <dbReference type="Proteomes" id="UP000266721"/>
    </source>
</evidence>
<protein>
    <submittedName>
        <fullName evidence="6">Transient receptor potential cation channel subfamily m member</fullName>
    </submittedName>
</protein>
<dbReference type="PANTHER" id="PTHR13800:SF1">
    <property type="entry name" value="TRANSIENT RECEPTOR POTENTIAL CATION CHANNEL TRPM"/>
    <property type="match status" value="1"/>
</dbReference>
<dbReference type="GO" id="GO:0005261">
    <property type="term" value="F:monoatomic cation channel activity"/>
    <property type="evidence" value="ECO:0007669"/>
    <property type="project" value="TreeGrafter"/>
</dbReference>
<dbReference type="GO" id="GO:0030001">
    <property type="term" value="P:metal ion transport"/>
    <property type="evidence" value="ECO:0007669"/>
    <property type="project" value="TreeGrafter"/>
</dbReference>
<comment type="subcellular location">
    <subcellularLocation>
        <location evidence="1">Membrane</location>
        <topology evidence="1">Multi-pass membrane protein</topology>
    </subcellularLocation>
</comment>
<evidence type="ECO:0000256" key="4">
    <source>
        <dbReference type="ARBA" id="ARBA00023136"/>
    </source>
</evidence>
<comment type="caution">
    <text evidence="6">The sequence shown here is derived from an EMBL/GenBank/DDBJ whole genome shotgun (WGS) entry which is preliminary data.</text>
</comment>
<reference evidence="6 7" key="1">
    <citation type="journal article" date="2016" name="PLoS ONE">
        <title>A First Insight into the Genome of the Filter-Feeder Mussel Mytilus galloprovincialis.</title>
        <authorList>
            <person name="Murgarella M."/>
            <person name="Puiu D."/>
            <person name="Novoa B."/>
            <person name="Figueras A."/>
            <person name="Posada D."/>
            <person name="Canchaya C."/>
        </authorList>
    </citation>
    <scope>NUCLEOTIDE SEQUENCE [LARGE SCALE GENOMIC DNA]</scope>
    <source>
        <tissue evidence="6">Muscle</tissue>
    </source>
</reference>
<dbReference type="Pfam" id="PF25508">
    <property type="entry name" value="TRPM2"/>
    <property type="match status" value="1"/>
</dbReference>
<evidence type="ECO:0000313" key="6">
    <source>
        <dbReference type="EMBL" id="OPL33035.1"/>
    </source>
</evidence>
<proteinExistence type="predicted"/>
<evidence type="ECO:0000259" key="5">
    <source>
        <dbReference type="Pfam" id="PF25508"/>
    </source>
</evidence>
<dbReference type="AlphaFoldDB" id="A0A3L5TSV9"/>
<feature type="non-terminal residue" evidence="6">
    <location>
        <position position="1"/>
    </location>
</feature>
<gene>
    <name evidence="6" type="ORF">AM593_06164</name>
</gene>
<accession>A0A3L5TSV9</accession>
<keyword evidence="2" id="KW-0812">Transmembrane</keyword>
<keyword evidence="7" id="KW-1185">Reference proteome</keyword>
<evidence type="ECO:0000256" key="2">
    <source>
        <dbReference type="ARBA" id="ARBA00022692"/>
    </source>
</evidence>
<name>A0A3L5TSV9_MYTGA</name>
<evidence type="ECO:0000256" key="3">
    <source>
        <dbReference type="ARBA" id="ARBA00022989"/>
    </source>
</evidence>
<dbReference type="PANTHER" id="PTHR13800">
    <property type="entry name" value="TRANSIENT RECEPTOR POTENTIAL CATION CHANNEL, SUBFAMILY M, MEMBER 6"/>
    <property type="match status" value="1"/>
</dbReference>
<dbReference type="EMBL" id="KV585282">
    <property type="protein sequence ID" value="OPL33035.1"/>
    <property type="molecule type" value="Genomic_DNA"/>
</dbReference>
<dbReference type="SMR" id="A0A3L5TSV9"/>
<keyword evidence="3" id="KW-1133">Transmembrane helix</keyword>
<sequence length="258" mass="30343">LIKKAYFELKPADKDDPKAKQKAEDGINNVFESVKSCIAKKDMISIFHINKHEELDNEILKILLKAKAGEVTEKQRLERLKLALKWDRADIAQEEIFREDALWSRGSFDEAMETAILTDNVKFVQIILNQGVMMGEFLTSKRLLKLYDMALKEIDINSMPFKQLITKLGMSENEEMKMEKLSKIVVSLMDKFDYDMEEEEDIDDNANVNDNERNKNEPKHFKHPYKQLLIWSALLLRLDRWFSHLNRITLNSRWPTLH</sequence>
<organism evidence="6 7">
    <name type="scientific">Mytilus galloprovincialis</name>
    <name type="common">Mediterranean mussel</name>
    <dbReference type="NCBI Taxonomy" id="29158"/>
    <lineage>
        <taxon>Eukaryota</taxon>
        <taxon>Metazoa</taxon>
        <taxon>Spiralia</taxon>
        <taxon>Lophotrochozoa</taxon>
        <taxon>Mollusca</taxon>
        <taxon>Bivalvia</taxon>
        <taxon>Autobranchia</taxon>
        <taxon>Pteriomorphia</taxon>
        <taxon>Mytilida</taxon>
        <taxon>Mytiloidea</taxon>
        <taxon>Mytilidae</taxon>
        <taxon>Mytilinae</taxon>
        <taxon>Mytilus</taxon>
    </lineage>
</organism>
<dbReference type="GO" id="GO:0005886">
    <property type="term" value="C:plasma membrane"/>
    <property type="evidence" value="ECO:0007669"/>
    <property type="project" value="TreeGrafter"/>
</dbReference>
<dbReference type="InterPro" id="IPR057366">
    <property type="entry name" value="TRPM-like"/>
</dbReference>
<dbReference type="InterPro" id="IPR050927">
    <property type="entry name" value="TRPM"/>
</dbReference>
<evidence type="ECO:0000256" key="1">
    <source>
        <dbReference type="ARBA" id="ARBA00004141"/>
    </source>
</evidence>